<dbReference type="STRING" id="71717.A0A4Y7STL7"/>
<comment type="caution">
    <text evidence="2">The sequence shown here is derived from an EMBL/GenBank/DDBJ whole genome shotgun (WGS) entry which is preliminary data.</text>
</comment>
<proteinExistence type="predicted"/>
<keyword evidence="3" id="KW-1185">Reference proteome</keyword>
<evidence type="ECO:0000313" key="3">
    <source>
        <dbReference type="Proteomes" id="UP000298030"/>
    </source>
</evidence>
<dbReference type="PANTHER" id="PTHR13887:SF41">
    <property type="entry name" value="THIOREDOXIN SUPERFAMILY PROTEIN"/>
    <property type="match status" value="1"/>
</dbReference>
<gene>
    <name evidence="2" type="ORF">FA13DRAFT_1796664</name>
</gene>
<accession>A0A4Y7STL7</accession>
<dbReference type="EMBL" id="QPFP01000059">
    <property type="protein sequence ID" value="TEB25196.1"/>
    <property type="molecule type" value="Genomic_DNA"/>
</dbReference>
<reference evidence="2 3" key="1">
    <citation type="journal article" date="2019" name="Nat. Ecol. Evol.">
        <title>Megaphylogeny resolves global patterns of mushroom evolution.</title>
        <authorList>
            <person name="Varga T."/>
            <person name="Krizsan K."/>
            <person name="Foldi C."/>
            <person name="Dima B."/>
            <person name="Sanchez-Garcia M."/>
            <person name="Sanchez-Ramirez S."/>
            <person name="Szollosi G.J."/>
            <person name="Szarkandi J.G."/>
            <person name="Papp V."/>
            <person name="Albert L."/>
            <person name="Andreopoulos W."/>
            <person name="Angelini C."/>
            <person name="Antonin V."/>
            <person name="Barry K.W."/>
            <person name="Bougher N.L."/>
            <person name="Buchanan P."/>
            <person name="Buyck B."/>
            <person name="Bense V."/>
            <person name="Catcheside P."/>
            <person name="Chovatia M."/>
            <person name="Cooper J."/>
            <person name="Damon W."/>
            <person name="Desjardin D."/>
            <person name="Finy P."/>
            <person name="Geml J."/>
            <person name="Haridas S."/>
            <person name="Hughes K."/>
            <person name="Justo A."/>
            <person name="Karasinski D."/>
            <person name="Kautmanova I."/>
            <person name="Kiss B."/>
            <person name="Kocsube S."/>
            <person name="Kotiranta H."/>
            <person name="LaButti K.M."/>
            <person name="Lechner B.E."/>
            <person name="Liimatainen K."/>
            <person name="Lipzen A."/>
            <person name="Lukacs Z."/>
            <person name="Mihaltcheva S."/>
            <person name="Morgado L.N."/>
            <person name="Niskanen T."/>
            <person name="Noordeloos M.E."/>
            <person name="Ohm R.A."/>
            <person name="Ortiz-Santana B."/>
            <person name="Ovrebo C."/>
            <person name="Racz N."/>
            <person name="Riley R."/>
            <person name="Savchenko A."/>
            <person name="Shiryaev A."/>
            <person name="Soop K."/>
            <person name="Spirin V."/>
            <person name="Szebenyi C."/>
            <person name="Tomsovsky M."/>
            <person name="Tulloss R.E."/>
            <person name="Uehling J."/>
            <person name="Grigoriev I.V."/>
            <person name="Vagvolgyi C."/>
            <person name="Papp T."/>
            <person name="Martin F.M."/>
            <person name="Miettinen O."/>
            <person name="Hibbett D.S."/>
            <person name="Nagy L.G."/>
        </authorList>
    </citation>
    <scope>NUCLEOTIDE SEQUENCE [LARGE SCALE GENOMIC DNA]</scope>
    <source>
        <strain evidence="2 3">FP101781</strain>
    </source>
</reference>
<dbReference type="Gene3D" id="3.40.30.10">
    <property type="entry name" value="Glutaredoxin"/>
    <property type="match status" value="1"/>
</dbReference>
<feature type="domain" description="DSBA-like thioredoxin" evidence="1">
    <location>
        <begin position="47"/>
        <end position="207"/>
    </location>
</feature>
<organism evidence="2 3">
    <name type="scientific">Coprinellus micaceus</name>
    <name type="common">Glistening ink-cap mushroom</name>
    <name type="synonym">Coprinus micaceus</name>
    <dbReference type="NCBI Taxonomy" id="71717"/>
    <lineage>
        <taxon>Eukaryota</taxon>
        <taxon>Fungi</taxon>
        <taxon>Dikarya</taxon>
        <taxon>Basidiomycota</taxon>
        <taxon>Agaricomycotina</taxon>
        <taxon>Agaricomycetes</taxon>
        <taxon>Agaricomycetidae</taxon>
        <taxon>Agaricales</taxon>
        <taxon>Agaricineae</taxon>
        <taxon>Psathyrellaceae</taxon>
        <taxon>Coprinellus</taxon>
    </lineage>
</organism>
<name>A0A4Y7STL7_COPMI</name>
<evidence type="ECO:0000313" key="2">
    <source>
        <dbReference type="EMBL" id="TEB25196.1"/>
    </source>
</evidence>
<dbReference type="InterPro" id="IPR001853">
    <property type="entry name" value="DSBA-like_thioredoxin_dom"/>
</dbReference>
<dbReference type="SUPFAM" id="SSF52833">
    <property type="entry name" value="Thioredoxin-like"/>
    <property type="match status" value="1"/>
</dbReference>
<dbReference type="Pfam" id="PF01323">
    <property type="entry name" value="DSBA"/>
    <property type="match status" value="1"/>
</dbReference>
<evidence type="ECO:0000259" key="1">
    <source>
        <dbReference type="Pfam" id="PF01323"/>
    </source>
</evidence>
<dbReference type="InterPro" id="IPR036249">
    <property type="entry name" value="Thioredoxin-like_sf"/>
</dbReference>
<dbReference type="GO" id="GO:0016491">
    <property type="term" value="F:oxidoreductase activity"/>
    <property type="evidence" value="ECO:0007669"/>
    <property type="project" value="InterPro"/>
</dbReference>
<protein>
    <recommendedName>
        <fullName evidence="1">DSBA-like thioredoxin domain-containing protein</fullName>
    </recommendedName>
</protein>
<dbReference type="Proteomes" id="UP000298030">
    <property type="component" value="Unassembled WGS sequence"/>
</dbReference>
<dbReference type="AlphaFoldDB" id="A0A4Y7STL7"/>
<dbReference type="PANTHER" id="PTHR13887">
    <property type="entry name" value="GLUTATHIONE S-TRANSFERASE KAPPA"/>
    <property type="match status" value="1"/>
</dbReference>
<sequence length="210" mass="23166">MSPDRVVKNVRLTVITDFVCVLAVCIGQHELLDAINYCKDTLDLPLQFEMEHIPFRLISPTLLPDDIQTKEDREAFLSKVLGKERFMALQSNVSKYAEEKDRPITLHGIMSPTTKAHRLVLKAGRLGGQKLQTPLISAIFAASMEEGKDIADSEVLADLASECGVLSREETTAFIDSDELKKEVEEMSAAARAKGITGVPIIIIDGKWAV</sequence>
<dbReference type="OrthoDB" id="1930760at2759"/>